<dbReference type="OrthoDB" id="9804790at2"/>
<evidence type="ECO:0000256" key="1">
    <source>
        <dbReference type="ARBA" id="ARBA00007905"/>
    </source>
</evidence>
<dbReference type="Pfam" id="PF00248">
    <property type="entry name" value="Aldo_ket_red"/>
    <property type="match status" value="1"/>
</dbReference>
<dbReference type="Gene3D" id="3.20.20.100">
    <property type="entry name" value="NADP-dependent oxidoreductase domain"/>
    <property type="match status" value="1"/>
</dbReference>
<dbReference type="SUPFAM" id="SSF51430">
    <property type="entry name" value="NAD(P)-linked oxidoreductase"/>
    <property type="match status" value="1"/>
</dbReference>
<evidence type="ECO:0000256" key="5">
    <source>
        <dbReference type="PIRSR" id="PIRSR000097-1"/>
    </source>
</evidence>
<comment type="catalytic activity">
    <reaction evidence="4">
        <text>hydroxyacetone + NADP(+) = methylglyoxal + NADPH + H(+)</text>
        <dbReference type="Rhea" id="RHEA:27986"/>
        <dbReference type="ChEBI" id="CHEBI:15378"/>
        <dbReference type="ChEBI" id="CHEBI:17158"/>
        <dbReference type="ChEBI" id="CHEBI:27957"/>
        <dbReference type="ChEBI" id="CHEBI:57783"/>
        <dbReference type="ChEBI" id="CHEBI:58349"/>
    </reaction>
</comment>
<evidence type="ECO:0000259" key="8">
    <source>
        <dbReference type="Pfam" id="PF00248"/>
    </source>
</evidence>
<dbReference type="EMBL" id="CP019697">
    <property type="protein sequence ID" value="AQS51447.1"/>
    <property type="molecule type" value="Genomic_DNA"/>
</dbReference>
<comment type="similarity">
    <text evidence="1">Belongs to the aldo/keto reductase family.</text>
</comment>
<dbReference type="PROSITE" id="PS00062">
    <property type="entry name" value="ALDOKETO_REDUCTASE_2"/>
    <property type="match status" value="1"/>
</dbReference>
<keyword evidence="2" id="KW-0521">NADP</keyword>
<evidence type="ECO:0000313" key="10">
    <source>
        <dbReference type="Proteomes" id="UP000189369"/>
    </source>
</evidence>
<dbReference type="STRING" id="643674.PAEH1_07565"/>
<feature type="active site" description="Proton donor" evidence="5">
    <location>
        <position position="51"/>
    </location>
</feature>
<evidence type="ECO:0000256" key="3">
    <source>
        <dbReference type="ARBA" id="ARBA00023002"/>
    </source>
</evidence>
<dbReference type="PROSITE" id="PS00798">
    <property type="entry name" value="ALDOKETO_REDUCTASE_1"/>
    <property type="match status" value="1"/>
</dbReference>
<dbReference type="KEGG" id="phn:PAEH1_07565"/>
<proteinExistence type="inferred from homology"/>
<dbReference type="PANTHER" id="PTHR43827">
    <property type="entry name" value="2,5-DIKETO-D-GLUCONIC ACID REDUCTASE"/>
    <property type="match status" value="1"/>
</dbReference>
<feature type="binding site" evidence="6">
    <location>
        <position position="109"/>
    </location>
    <ligand>
        <name>substrate</name>
    </ligand>
</feature>
<sequence>MQLSPLVHFYNGHSAPQLGFGVWQIPNEQTADAVQAALETGYRLIDTAAIYENEQGVGAGLAASGLARQDYFVTTKVWNDSHGSEATRVAFFNSLERLNLDYVDMYLIHWPVPKNNLFVETWETLRQLRDEGLIKHIGVCNFNANHLDTLIKETGEKPVVNQIELHPGFQQHAMREYNASHQIQTQAWSPMGLGTLWDNPTLTEIAQKHQRNVGQIMLRWQLELGNMVISKSVSPERIRSNFDVLNFRLDAQDMAAIAALDQEQGRLGPDPELFRLPKTL</sequence>
<evidence type="ECO:0000256" key="7">
    <source>
        <dbReference type="PIRSR" id="PIRSR000097-3"/>
    </source>
</evidence>
<dbReference type="InterPro" id="IPR018170">
    <property type="entry name" value="Aldo/ket_reductase_CS"/>
</dbReference>
<evidence type="ECO:0000256" key="4">
    <source>
        <dbReference type="ARBA" id="ARBA00049445"/>
    </source>
</evidence>
<gene>
    <name evidence="9" type="ORF">PAEH1_07565</name>
</gene>
<evidence type="ECO:0000256" key="6">
    <source>
        <dbReference type="PIRSR" id="PIRSR000097-2"/>
    </source>
</evidence>
<dbReference type="AlphaFoldDB" id="A0A1U9K093"/>
<dbReference type="PRINTS" id="PR00069">
    <property type="entry name" value="ALDKETRDTASE"/>
</dbReference>
<feature type="domain" description="NADP-dependent oxidoreductase" evidence="8">
    <location>
        <begin position="18"/>
        <end position="261"/>
    </location>
</feature>
<feature type="site" description="Lowers pKa of active site Tyr" evidence="7">
    <location>
        <position position="76"/>
    </location>
</feature>
<dbReference type="Proteomes" id="UP000189369">
    <property type="component" value="Chromosome"/>
</dbReference>
<organism evidence="9 10">
    <name type="scientific">Paenalcaligenes hominis</name>
    <dbReference type="NCBI Taxonomy" id="643674"/>
    <lineage>
        <taxon>Bacteria</taxon>
        <taxon>Pseudomonadati</taxon>
        <taxon>Pseudomonadota</taxon>
        <taxon>Betaproteobacteria</taxon>
        <taxon>Burkholderiales</taxon>
        <taxon>Alcaligenaceae</taxon>
        <taxon>Paenalcaligenes</taxon>
    </lineage>
</organism>
<name>A0A1U9K093_9BURK</name>
<dbReference type="InterPro" id="IPR036812">
    <property type="entry name" value="NAD(P)_OxRdtase_dom_sf"/>
</dbReference>
<dbReference type="FunFam" id="3.20.20.100:FF:000002">
    <property type="entry name" value="2,5-diketo-D-gluconic acid reductase A"/>
    <property type="match status" value="1"/>
</dbReference>
<evidence type="ECO:0000256" key="2">
    <source>
        <dbReference type="ARBA" id="ARBA00022857"/>
    </source>
</evidence>
<accession>A0A1U9K093</accession>
<protein>
    <submittedName>
        <fullName evidence="9">Oxidoreductase</fullName>
    </submittedName>
</protein>
<keyword evidence="3" id="KW-0560">Oxidoreductase</keyword>
<reference evidence="9 10" key="1">
    <citation type="submission" date="2017-01" db="EMBL/GenBank/DDBJ databases">
        <title>Complete Genome Sequence of Paenalcaligenes hominis, Isolated from a paraplegic Patient with neurogenic bladder.</title>
        <authorList>
            <person name="Mukhopadhyay R."/>
            <person name="Joaquin J."/>
            <person name="Hogue R."/>
            <person name="Kilaru A."/>
            <person name="Jospin G."/>
            <person name="Mars K."/>
            <person name="Eisen J.A."/>
            <person name="Chaturvedi V."/>
        </authorList>
    </citation>
    <scope>NUCLEOTIDE SEQUENCE [LARGE SCALE GENOMIC DNA]</scope>
    <source>
        <strain evidence="9 10">15S00501</strain>
    </source>
</reference>
<dbReference type="InterPro" id="IPR020471">
    <property type="entry name" value="AKR"/>
</dbReference>
<dbReference type="InterPro" id="IPR023210">
    <property type="entry name" value="NADP_OxRdtase_dom"/>
</dbReference>
<dbReference type="PIRSF" id="PIRSF000097">
    <property type="entry name" value="AKR"/>
    <property type="match status" value="1"/>
</dbReference>
<dbReference type="GO" id="GO:0016616">
    <property type="term" value="F:oxidoreductase activity, acting on the CH-OH group of donors, NAD or NADP as acceptor"/>
    <property type="evidence" value="ECO:0007669"/>
    <property type="project" value="UniProtKB-ARBA"/>
</dbReference>
<evidence type="ECO:0000313" key="9">
    <source>
        <dbReference type="EMBL" id="AQS51447.1"/>
    </source>
</evidence>
<dbReference type="PANTHER" id="PTHR43827:SF3">
    <property type="entry name" value="NADP-DEPENDENT OXIDOREDUCTASE DOMAIN-CONTAINING PROTEIN"/>
    <property type="match status" value="1"/>
</dbReference>